<feature type="transmembrane region" description="Helical" evidence="20">
    <location>
        <begin position="66"/>
        <end position="85"/>
    </location>
</feature>
<sequence>MMNFNIRNTLGPLFLILVCPVFVMLMWYTNTQLEGSLLALWNLMLQNGFSQSIYSIWQPYFWGSTIAWKIIVVFIVFELALMRLLPGKIFHGPISPKGNVPVYKDNGLFAFIVTMGTFCVSSFGFNLFSASILYDNLGALLGALNIFSLIFCAFLYLKGRFFPSSTDSGITRNFLFDYYWGTELYPQVFGWHIKKFITCRFGMMSWGLFLISYCAKQAELGGVSNSMLISVFLQFVYLSKFYMWEKGYLRSLDMMHDRAGFYICWGCMVWVPCVYTSPSMYLVLHPIHLPFIWAIVILFLGFASIMINFLADRQRLTARATQGDCSIWGKKPVTVLAHYKTTEGDKKQTILLASGWWGVARHFHYIPELAGTFFWSVPALFVNFSPYFYLSFLTVLLFDRAFRDDRRCATKYGQDWKKYCELVPYKIVPFLI</sequence>
<dbReference type="AlphaFoldDB" id="D3HS01"/>
<feature type="transmembrane region" description="Helical" evidence="20">
    <location>
        <begin position="137"/>
        <end position="157"/>
    </location>
</feature>
<keyword evidence="9" id="KW-0752">Steroid biosynthesis</keyword>
<evidence type="ECO:0000256" key="9">
    <source>
        <dbReference type="ARBA" id="ARBA00022955"/>
    </source>
</evidence>
<evidence type="ECO:0000256" key="20">
    <source>
        <dbReference type="SAM" id="Phobius"/>
    </source>
</evidence>
<dbReference type="InterPro" id="IPR018083">
    <property type="entry name" value="Sterol_reductase_CS"/>
</dbReference>
<evidence type="ECO:0000256" key="13">
    <source>
        <dbReference type="ARBA" id="ARBA00023098"/>
    </source>
</evidence>
<evidence type="ECO:0000256" key="8">
    <source>
        <dbReference type="ARBA" id="ARBA00022857"/>
    </source>
</evidence>
<feature type="transmembrane region" description="Helical" evidence="20">
    <location>
        <begin position="221"/>
        <end position="238"/>
    </location>
</feature>
<evidence type="ECO:0000256" key="15">
    <source>
        <dbReference type="ARBA" id="ARBA00023166"/>
    </source>
</evidence>
<organism evidence="21 22">
    <name type="scientific">Legionella longbeachae serogroup 1 (strain NSW150)</name>
    <dbReference type="NCBI Taxonomy" id="661367"/>
    <lineage>
        <taxon>Bacteria</taxon>
        <taxon>Pseudomonadati</taxon>
        <taxon>Pseudomonadota</taxon>
        <taxon>Gammaproteobacteria</taxon>
        <taxon>Legionellales</taxon>
        <taxon>Legionellaceae</taxon>
        <taxon>Legionella</taxon>
    </lineage>
</organism>
<keyword evidence="14 20" id="KW-0472">Membrane</keyword>
<evidence type="ECO:0000256" key="10">
    <source>
        <dbReference type="ARBA" id="ARBA00022989"/>
    </source>
</evidence>
<name>D3HS01_LEGLN</name>
<feature type="transmembrane region" description="Helical" evidence="20">
    <location>
        <begin position="197"/>
        <end position="215"/>
    </location>
</feature>
<dbReference type="GO" id="GO:0047598">
    <property type="term" value="F:7-dehydrocholesterol reductase activity"/>
    <property type="evidence" value="ECO:0007669"/>
    <property type="project" value="UniProtKB-EC"/>
</dbReference>
<comment type="similarity">
    <text evidence="2">Belongs to the ERG4/ERG24 family.</text>
</comment>
<dbReference type="HOGENOM" id="CLU_015631_0_0_6"/>
<evidence type="ECO:0000256" key="19">
    <source>
        <dbReference type="ARBA" id="ARBA00042688"/>
    </source>
</evidence>
<keyword evidence="3" id="KW-0444">Lipid biosynthesis</keyword>
<evidence type="ECO:0000256" key="7">
    <source>
        <dbReference type="ARBA" id="ARBA00022824"/>
    </source>
</evidence>
<evidence type="ECO:0000256" key="3">
    <source>
        <dbReference type="ARBA" id="ARBA00022516"/>
    </source>
</evidence>
<dbReference type="GO" id="GO:0006695">
    <property type="term" value="P:cholesterol biosynthetic process"/>
    <property type="evidence" value="ECO:0007669"/>
    <property type="project" value="UniProtKB-KW"/>
</dbReference>
<keyword evidence="10 20" id="KW-1133">Transmembrane helix</keyword>
<gene>
    <name evidence="21" type="primary">DWF</name>
    <name evidence="21" type="ordered locus">LLO_1320</name>
</gene>
<keyword evidence="11 21" id="KW-0560">Oxidoreductase</keyword>
<accession>D3HS01</accession>
<reference evidence="21 22" key="1">
    <citation type="journal article" date="2010" name="PLoS Genet.">
        <title>Analysis of the Legionella longbeachae genome and transcriptome uncovers unique strategies to cause Legionnaires' disease.</title>
        <authorList>
            <person name="Cazalet C."/>
            <person name="Gomez-Valero L."/>
            <person name="Rusniok C."/>
            <person name="Lomma M."/>
            <person name="Dervins-Ravault D."/>
            <person name="Newton H."/>
            <person name="Sansom F."/>
            <person name="Jarraud S."/>
            <person name="Zidane N."/>
            <person name="Ma L."/>
            <person name="Bouchier C."/>
            <person name="Etienne J."/>
            <person name="Hartland E."/>
            <person name="Buchrieser C."/>
        </authorList>
    </citation>
    <scope>NUCLEOTIDE SEQUENCE [LARGE SCALE GENOMIC DNA]</scope>
    <source>
        <strain evidence="21 22">NSW150</strain>
    </source>
</reference>
<keyword evidence="8" id="KW-0521">NADP</keyword>
<dbReference type="Proteomes" id="UP000001060">
    <property type="component" value="Chromosome"/>
</dbReference>
<dbReference type="PROSITE" id="PS01018">
    <property type="entry name" value="STEROL_REDUCT_2"/>
    <property type="match status" value="1"/>
</dbReference>
<evidence type="ECO:0000256" key="6">
    <source>
        <dbReference type="ARBA" id="ARBA00022778"/>
    </source>
</evidence>
<feature type="transmembrane region" description="Helical" evidence="20">
    <location>
        <begin position="373"/>
        <end position="398"/>
    </location>
</feature>
<keyword evidence="7" id="KW-0256">Endoplasmic reticulum</keyword>
<evidence type="ECO:0000256" key="18">
    <source>
        <dbReference type="ARBA" id="ARBA00039984"/>
    </source>
</evidence>
<evidence type="ECO:0000256" key="17">
    <source>
        <dbReference type="ARBA" id="ARBA00038851"/>
    </source>
</evidence>
<keyword evidence="6" id="KW-0152">Cholesterol biosynthesis</keyword>
<feature type="transmembrane region" description="Helical" evidence="20">
    <location>
        <begin position="259"/>
        <end position="284"/>
    </location>
</feature>
<keyword evidence="12" id="KW-0756">Sterol biosynthesis</keyword>
<evidence type="ECO:0000256" key="12">
    <source>
        <dbReference type="ARBA" id="ARBA00023011"/>
    </source>
</evidence>
<dbReference type="Gene3D" id="1.20.120.1630">
    <property type="match status" value="1"/>
</dbReference>
<feature type="transmembrane region" description="Helical" evidence="20">
    <location>
        <begin position="349"/>
        <end position="367"/>
    </location>
</feature>
<dbReference type="GO" id="GO:0016020">
    <property type="term" value="C:membrane"/>
    <property type="evidence" value="ECO:0007669"/>
    <property type="project" value="InterPro"/>
</dbReference>
<dbReference type="STRING" id="661367.LLO_1320"/>
<dbReference type="Pfam" id="PF01222">
    <property type="entry name" value="ERG4_ERG24"/>
    <property type="match status" value="1"/>
</dbReference>
<dbReference type="GO" id="GO:0016132">
    <property type="term" value="P:brassinosteroid biosynthetic process"/>
    <property type="evidence" value="ECO:0007669"/>
    <property type="project" value="TreeGrafter"/>
</dbReference>
<dbReference type="KEGG" id="llo:LLO_1320"/>
<feature type="transmembrane region" description="Helical" evidence="20">
    <location>
        <begin position="12"/>
        <end position="29"/>
    </location>
</feature>
<dbReference type="PANTHER" id="PTHR21257:SF38">
    <property type="entry name" value="7-DEHYDROCHOLESTEROL REDUCTASE"/>
    <property type="match status" value="1"/>
</dbReference>
<proteinExistence type="inferred from homology"/>
<keyword evidence="16" id="KW-0753">Steroid metabolism</keyword>
<evidence type="ECO:0000256" key="11">
    <source>
        <dbReference type="ARBA" id="ARBA00023002"/>
    </source>
</evidence>
<keyword evidence="15" id="KW-1207">Sterol metabolism</keyword>
<evidence type="ECO:0000313" key="22">
    <source>
        <dbReference type="Proteomes" id="UP000001060"/>
    </source>
</evidence>
<feature type="transmembrane region" description="Helical" evidence="20">
    <location>
        <begin position="106"/>
        <end position="125"/>
    </location>
</feature>
<dbReference type="PANTHER" id="PTHR21257">
    <property type="entry name" value="DELTA(14)-STEROL REDUCTASE"/>
    <property type="match status" value="1"/>
</dbReference>
<dbReference type="EC" id="1.3.1.21" evidence="17"/>
<evidence type="ECO:0000256" key="1">
    <source>
        <dbReference type="ARBA" id="ARBA00004477"/>
    </source>
</evidence>
<protein>
    <recommendedName>
        <fullName evidence="18">7-dehydrocholesterol reductase</fullName>
        <ecNumber evidence="17">1.3.1.21</ecNumber>
    </recommendedName>
    <alternativeName>
        <fullName evidence="19">Sterol Delta(7)-reductase</fullName>
    </alternativeName>
</protein>
<evidence type="ECO:0000256" key="14">
    <source>
        <dbReference type="ARBA" id="ARBA00023136"/>
    </source>
</evidence>
<keyword evidence="22" id="KW-1185">Reference proteome</keyword>
<evidence type="ECO:0000256" key="5">
    <source>
        <dbReference type="ARBA" id="ARBA00022692"/>
    </source>
</evidence>
<dbReference type="InterPro" id="IPR001171">
    <property type="entry name" value="ERG24_DHCR-like"/>
</dbReference>
<keyword evidence="13" id="KW-0443">Lipid metabolism</keyword>
<dbReference type="eggNOG" id="COG2020">
    <property type="taxonomic scope" value="Bacteria"/>
</dbReference>
<dbReference type="EMBL" id="FN650140">
    <property type="protein sequence ID" value="CBJ11680.1"/>
    <property type="molecule type" value="Genomic_DNA"/>
</dbReference>
<evidence type="ECO:0000256" key="2">
    <source>
        <dbReference type="ARBA" id="ARBA00005402"/>
    </source>
</evidence>
<evidence type="ECO:0000256" key="16">
    <source>
        <dbReference type="ARBA" id="ARBA00023221"/>
    </source>
</evidence>
<feature type="transmembrane region" description="Helical" evidence="20">
    <location>
        <begin position="290"/>
        <end position="311"/>
    </location>
</feature>
<evidence type="ECO:0000256" key="4">
    <source>
        <dbReference type="ARBA" id="ARBA00022548"/>
    </source>
</evidence>
<evidence type="ECO:0000313" key="21">
    <source>
        <dbReference type="EMBL" id="CBJ11680.1"/>
    </source>
</evidence>
<keyword evidence="4" id="KW-0153">Cholesterol metabolism</keyword>
<keyword evidence="5 20" id="KW-0812">Transmembrane</keyword>
<dbReference type="FunFam" id="1.20.120.1630:FF:000006">
    <property type="entry name" value="Putative 7-dehydrocholesterol reductase"/>
    <property type="match status" value="1"/>
</dbReference>
<comment type="subcellular location">
    <subcellularLocation>
        <location evidence="1">Endoplasmic reticulum membrane</location>
        <topology evidence="1">Multi-pass membrane protein</topology>
    </subcellularLocation>
</comment>